<evidence type="ECO:0000313" key="2">
    <source>
        <dbReference type="EMBL" id="QHT18550.1"/>
    </source>
</evidence>
<feature type="region of interest" description="Disordered" evidence="1">
    <location>
        <begin position="31"/>
        <end position="51"/>
    </location>
</feature>
<evidence type="ECO:0000256" key="1">
    <source>
        <dbReference type="SAM" id="MobiDB-lite"/>
    </source>
</evidence>
<accession>A0A6C0DQU3</accession>
<sequence>MFKKSQLILLGLVALLVLYIVFGEREHMSMNKDSSKNWDVPELSSTPDITPEGADIDAMKARLKALESAVAELKTKVQK</sequence>
<dbReference type="EMBL" id="MN739658">
    <property type="protein sequence ID" value="QHT18550.1"/>
    <property type="molecule type" value="Genomic_DNA"/>
</dbReference>
<proteinExistence type="predicted"/>
<name>A0A6C0DQU3_9ZZZZ</name>
<reference evidence="2" key="1">
    <citation type="journal article" date="2020" name="Nature">
        <title>Giant virus diversity and host interactions through global metagenomics.</title>
        <authorList>
            <person name="Schulz F."/>
            <person name="Roux S."/>
            <person name="Paez-Espino D."/>
            <person name="Jungbluth S."/>
            <person name="Walsh D.A."/>
            <person name="Denef V.J."/>
            <person name="McMahon K.D."/>
            <person name="Konstantinidis K.T."/>
            <person name="Eloe-Fadrosh E.A."/>
            <person name="Kyrpides N.C."/>
            <person name="Woyke T."/>
        </authorList>
    </citation>
    <scope>NUCLEOTIDE SEQUENCE</scope>
    <source>
        <strain evidence="2">GVMAG-M-3300023174-47</strain>
    </source>
</reference>
<dbReference type="AlphaFoldDB" id="A0A6C0DQU3"/>
<protein>
    <submittedName>
        <fullName evidence="2">Uncharacterized protein</fullName>
    </submittedName>
</protein>
<organism evidence="2">
    <name type="scientific">viral metagenome</name>
    <dbReference type="NCBI Taxonomy" id="1070528"/>
    <lineage>
        <taxon>unclassified sequences</taxon>
        <taxon>metagenomes</taxon>
        <taxon>organismal metagenomes</taxon>
    </lineage>
</organism>